<dbReference type="Proteomes" id="UP000321723">
    <property type="component" value="Unassembled WGS sequence"/>
</dbReference>
<accession>A0A511FB96</accession>
<dbReference type="GO" id="GO:0009088">
    <property type="term" value="P:threonine biosynthetic process"/>
    <property type="evidence" value="ECO:0007669"/>
    <property type="project" value="TreeGrafter"/>
</dbReference>
<dbReference type="SUPFAM" id="SSF56112">
    <property type="entry name" value="Protein kinase-like (PK-like)"/>
    <property type="match status" value="1"/>
</dbReference>
<comment type="similarity">
    <text evidence="1">Belongs to the pseudomonas-type ThrB family.</text>
</comment>
<dbReference type="PROSITE" id="PS00109">
    <property type="entry name" value="PROTEIN_KINASE_TYR"/>
    <property type="match status" value="1"/>
</dbReference>
<evidence type="ECO:0000256" key="1">
    <source>
        <dbReference type="ARBA" id="ARBA00038240"/>
    </source>
</evidence>
<name>A0A511FB96_9CELL</name>
<evidence type="ECO:0000313" key="6">
    <source>
        <dbReference type="Proteomes" id="UP000321723"/>
    </source>
</evidence>
<dbReference type="InterPro" id="IPR050249">
    <property type="entry name" value="Pseudomonas-type_ThrB"/>
</dbReference>
<dbReference type="OrthoDB" id="241498at2"/>
<evidence type="ECO:0000313" key="7">
    <source>
        <dbReference type="Proteomes" id="UP000564629"/>
    </source>
</evidence>
<evidence type="ECO:0000313" key="5">
    <source>
        <dbReference type="EMBL" id="MBB5472763.1"/>
    </source>
</evidence>
<protein>
    <submittedName>
        <fullName evidence="4">Aminoglycoside phosphotransferase</fullName>
    </submittedName>
    <submittedName>
        <fullName evidence="5">Ser/Thr protein kinase RdoA (MazF antagonist)</fullName>
    </submittedName>
</protein>
<sequence>MTTDDAPGSTGLADPEPPFGRLPAGAPAPRWLHEAVCAAWGWDPGTTAVDLLALSHNATFRVRVRGVPVAVTRVCRAPYMDDTAAIESEVAWTAALARDRVVRVPATLPPLDGRAVAMVADEREGRWVCLTSAVARGTVPDEATAPAALHRRLGTTAALLHEHALGFRRPRDFVRPAWEPADLVGPGSRWGPWEAAPLAAADLTLLARARDAALAALHEASRAPDSWGLVHADLRPGNVLLDGDDLTVIDFDDAGYSWFVLDLAAALTTVEHLPDAPDRAQAWAAGYQEVRPLTSADERAACALSLLRRLQVLGRTVTDPRGGPGGALRAEQPAGSVLVAERYLRSPTWLLR</sequence>
<dbReference type="InterPro" id="IPR008266">
    <property type="entry name" value="Tyr_kinase_AS"/>
</dbReference>
<dbReference type="GO" id="GO:0004413">
    <property type="term" value="F:homoserine kinase activity"/>
    <property type="evidence" value="ECO:0007669"/>
    <property type="project" value="TreeGrafter"/>
</dbReference>
<comment type="caution">
    <text evidence="4">The sequence shown here is derived from an EMBL/GenBank/DDBJ whole genome shotgun (WGS) entry which is preliminary data.</text>
</comment>
<dbReference type="Pfam" id="PF01636">
    <property type="entry name" value="APH"/>
    <property type="match status" value="1"/>
</dbReference>
<keyword evidence="6" id="KW-1185">Reference proteome</keyword>
<feature type="region of interest" description="Disordered" evidence="2">
    <location>
        <begin position="1"/>
        <end position="25"/>
    </location>
</feature>
<dbReference type="Proteomes" id="UP000564629">
    <property type="component" value="Unassembled WGS sequence"/>
</dbReference>
<evidence type="ECO:0000256" key="2">
    <source>
        <dbReference type="SAM" id="MobiDB-lite"/>
    </source>
</evidence>
<dbReference type="EMBL" id="BJVQ01000018">
    <property type="protein sequence ID" value="GEL46536.1"/>
    <property type="molecule type" value="Genomic_DNA"/>
</dbReference>
<evidence type="ECO:0000313" key="4">
    <source>
        <dbReference type="EMBL" id="GEL46536.1"/>
    </source>
</evidence>
<dbReference type="InterPro" id="IPR002575">
    <property type="entry name" value="Aminoglycoside_PTrfase"/>
</dbReference>
<gene>
    <name evidence="4" type="ORF">CHO01_16520</name>
    <name evidence="5" type="ORF">HNR08_001499</name>
</gene>
<reference evidence="5 7" key="2">
    <citation type="submission" date="2020-08" db="EMBL/GenBank/DDBJ databases">
        <title>Sequencing the genomes of 1000 actinobacteria strains.</title>
        <authorList>
            <person name="Klenk H.-P."/>
        </authorList>
    </citation>
    <scope>NUCLEOTIDE SEQUENCE [LARGE SCALE GENOMIC DNA]</scope>
    <source>
        <strain evidence="5 7">DSM 9581</strain>
    </source>
</reference>
<feature type="domain" description="Aminoglycoside phosphotransferase" evidence="3">
    <location>
        <begin position="56"/>
        <end position="293"/>
    </location>
</feature>
<dbReference type="InterPro" id="IPR011009">
    <property type="entry name" value="Kinase-like_dom_sf"/>
</dbReference>
<reference evidence="4 6" key="1">
    <citation type="submission" date="2019-07" db="EMBL/GenBank/DDBJ databases">
        <title>Whole genome shotgun sequence of Cellulomonas hominis NBRC 16055.</title>
        <authorList>
            <person name="Hosoyama A."/>
            <person name="Uohara A."/>
            <person name="Ohji S."/>
            <person name="Ichikawa N."/>
        </authorList>
    </citation>
    <scope>NUCLEOTIDE SEQUENCE [LARGE SCALE GENOMIC DNA]</scope>
    <source>
        <strain evidence="4 6">NBRC 16055</strain>
    </source>
</reference>
<evidence type="ECO:0000259" key="3">
    <source>
        <dbReference type="Pfam" id="PF01636"/>
    </source>
</evidence>
<dbReference type="AlphaFoldDB" id="A0A511FB96"/>
<keyword evidence="4" id="KW-0808">Transferase</keyword>
<organism evidence="4 6">
    <name type="scientific">Cellulomonas hominis</name>
    <dbReference type="NCBI Taxonomy" id="156981"/>
    <lineage>
        <taxon>Bacteria</taxon>
        <taxon>Bacillati</taxon>
        <taxon>Actinomycetota</taxon>
        <taxon>Actinomycetes</taxon>
        <taxon>Micrococcales</taxon>
        <taxon>Cellulomonadaceae</taxon>
        <taxon>Cellulomonas</taxon>
    </lineage>
</organism>
<dbReference type="Gene3D" id="3.90.1200.10">
    <property type="match status" value="1"/>
</dbReference>
<keyword evidence="5" id="KW-0418">Kinase</keyword>
<dbReference type="PANTHER" id="PTHR21064">
    <property type="entry name" value="AMINOGLYCOSIDE PHOSPHOTRANSFERASE DOMAIN-CONTAINING PROTEIN-RELATED"/>
    <property type="match status" value="1"/>
</dbReference>
<dbReference type="RefSeq" id="WP_146836395.1">
    <property type="nucleotide sequence ID" value="NZ_BJVQ01000018.1"/>
</dbReference>
<dbReference type="GO" id="GO:0004672">
    <property type="term" value="F:protein kinase activity"/>
    <property type="evidence" value="ECO:0007669"/>
    <property type="project" value="InterPro"/>
</dbReference>
<dbReference type="EMBL" id="JACHDN010000001">
    <property type="protein sequence ID" value="MBB5472763.1"/>
    <property type="molecule type" value="Genomic_DNA"/>
</dbReference>
<dbReference type="PANTHER" id="PTHR21064:SF6">
    <property type="entry name" value="AMINOGLYCOSIDE PHOSPHOTRANSFERASE DOMAIN-CONTAINING PROTEIN"/>
    <property type="match status" value="1"/>
</dbReference>
<proteinExistence type="inferred from homology"/>